<evidence type="ECO:0000313" key="4">
    <source>
        <dbReference type="EMBL" id="PSK33690.1"/>
    </source>
</evidence>
<evidence type="ECO:0000256" key="2">
    <source>
        <dbReference type="SAM" id="MobiDB-lite"/>
    </source>
</evidence>
<dbReference type="RefSeq" id="XP_024711274.1">
    <property type="nucleotide sequence ID" value="XM_024860550.1"/>
</dbReference>
<dbReference type="Proteomes" id="UP000241107">
    <property type="component" value="Unassembled WGS sequence"/>
</dbReference>
<keyword evidence="3" id="KW-0732">Signal</keyword>
<dbReference type="Pfam" id="PF03583">
    <property type="entry name" value="LIP"/>
    <property type="match status" value="1"/>
</dbReference>
<accession>A0A2P7YCK1</accession>
<evidence type="ECO:0000256" key="1">
    <source>
        <dbReference type="ARBA" id="ARBA00023369"/>
    </source>
</evidence>
<dbReference type="PANTHER" id="PTHR34853:SF1">
    <property type="entry name" value="LIPASE 5"/>
    <property type="match status" value="1"/>
</dbReference>
<feature type="chain" id="PRO_5015112025" description="Triacylglycerol lipase" evidence="3">
    <location>
        <begin position="16"/>
        <end position="556"/>
    </location>
</feature>
<comment type="caution">
    <text evidence="4">The sequence shown here is derived from an EMBL/GenBank/DDBJ whole genome shotgun (WGS) entry which is preliminary data.</text>
</comment>
<dbReference type="EMBL" id="PYFQ01000024">
    <property type="protein sequence ID" value="PSK33690.1"/>
    <property type="molecule type" value="Genomic_DNA"/>
</dbReference>
<reference evidence="4 5" key="1">
    <citation type="submission" date="2018-03" db="EMBL/GenBank/DDBJ databases">
        <title>Candida pseudohaemulonii genome assembly and annotation.</title>
        <authorList>
            <person name="Munoz J.F."/>
            <person name="Gade L.G."/>
            <person name="Chow N.A."/>
            <person name="Litvintseva A.P."/>
            <person name="Loparev V.N."/>
            <person name="Cuomo C.A."/>
        </authorList>
    </citation>
    <scope>NUCLEOTIDE SEQUENCE [LARGE SCALE GENOMIC DNA]</scope>
    <source>
        <strain evidence="4 5">B12108</strain>
    </source>
</reference>
<dbReference type="GeneID" id="36568629"/>
<evidence type="ECO:0000256" key="3">
    <source>
        <dbReference type="SAM" id="SignalP"/>
    </source>
</evidence>
<sequence>MLLLQLLLWVAVVSANFVTPPSEDPFYNAPANISNYKNGDIIGWRPAPTRIRSLYFPVNVKNAWQVQVRSENSLGEPQQIITTIFEPYNGDPLKLLSYQTAQDSASNDCAPSYSVLYKASMSTFMIQAEMLLIQTMLAKGWFVVMPDYEGVQGAFTAGIQSGQATLDSLRAALHSNEISGISPEAKAAFYGYSGGTIASGWAAYLQPKYAPELKKNLIGCAVGGWVTNITLTAQSTEGSKSVGLVPNAINGLINEYPSLAGLLEEELFPEKVEDFRLSRDLCVRAATLKYRYSNFFSGDHKWAKNGWGFWRNPRLLEVINKNTVAVSPDGPIPEIPLFVFHGAADQVVPFAGAKRGYENFCKWGVKSLEFAVSTTTGHYTEALQGTGAGLAWLERIFNGEKPVEGCQVTHRSTNLLYPGADAQYRQITNTLFSSFFGGRIGESTRESNKSSVVSQTLLRFFVWAFTAFTTPSPEQVFDTTPDIAVELEVEDAVEEIEVSVDADSVEALEVSAESGFPGDVEVSDFASQEEVASDVSTASDISVETESTTERVIDEL</sequence>
<dbReference type="SUPFAM" id="SSF53474">
    <property type="entry name" value="alpha/beta-Hydrolases"/>
    <property type="match status" value="1"/>
</dbReference>
<evidence type="ECO:0000313" key="5">
    <source>
        <dbReference type="Proteomes" id="UP000241107"/>
    </source>
</evidence>
<dbReference type="VEuPathDB" id="FungiDB:C7M61_005243"/>
<dbReference type="InterPro" id="IPR029058">
    <property type="entry name" value="AB_hydrolase_fold"/>
</dbReference>
<dbReference type="GO" id="GO:0004806">
    <property type="term" value="F:triacylglycerol lipase activity"/>
    <property type="evidence" value="ECO:0007669"/>
    <property type="project" value="UniProtKB-EC"/>
</dbReference>
<protein>
    <recommendedName>
        <fullName evidence="6">Triacylglycerol lipase</fullName>
    </recommendedName>
</protein>
<dbReference type="PANTHER" id="PTHR34853">
    <property type="match status" value="1"/>
</dbReference>
<dbReference type="GO" id="GO:0016042">
    <property type="term" value="P:lipid catabolic process"/>
    <property type="evidence" value="ECO:0007669"/>
    <property type="project" value="InterPro"/>
</dbReference>
<comment type="catalytic activity">
    <reaction evidence="1">
        <text>a triacylglycerol + H2O = a diacylglycerol + a fatty acid + H(+)</text>
        <dbReference type="Rhea" id="RHEA:12044"/>
        <dbReference type="ChEBI" id="CHEBI:15377"/>
        <dbReference type="ChEBI" id="CHEBI:15378"/>
        <dbReference type="ChEBI" id="CHEBI:17855"/>
        <dbReference type="ChEBI" id="CHEBI:18035"/>
        <dbReference type="ChEBI" id="CHEBI:28868"/>
        <dbReference type="EC" id="3.1.1.3"/>
    </reaction>
    <physiologicalReaction direction="left-to-right" evidence="1">
        <dbReference type="Rhea" id="RHEA:12045"/>
    </physiologicalReaction>
</comment>
<gene>
    <name evidence="4" type="ORF">C7M61_005243</name>
</gene>
<dbReference type="AlphaFoldDB" id="A0A2P7YCK1"/>
<organism evidence="4 5">
    <name type="scientific">Candidozyma pseudohaemuli</name>
    <dbReference type="NCBI Taxonomy" id="418784"/>
    <lineage>
        <taxon>Eukaryota</taxon>
        <taxon>Fungi</taxon>
        <taxon>Dikarya</taxon>
        <taxon>Ascomycota</taxon>
        <taxon>Saccharomycotina</taxon>
        <taxon>Pichiomycetes</taxon>
        <taxon>Metschnikowiaceae</taxon>
        <taxon>Candidozyma</taxon>
    </lineage>
</organism>
<keyword evidence="5" id="KW-1185">Reference proteome</keyword>
<feature type="compositionally biased region" description="Polar residues" evidence="2">
    <location>
        <begin position="535"/>
        <end position="546"/>
    </location>
</feature>
<dbReference type="Gene3D" id="1.10.260.130">
    <property type="match status" value="1"/>
</dbReference>
<dbReference type="OrthoDB" id="2373480at2759"/>
<proteinExistence type="predicted"/>
<name>A0A2P7YCK1_9ASCO</name>
<feature type="region of interest" description="Disordered" evidence="2">
    <location>
        <begin position="535"/>
        <end position="556"/>
    </location>
</feature>
<dbReference type="InterPro" id="IPR005152">
    <property type="entry name" value="Lipase_secreted"/>
</dbReference>
<feature type="signal peptide" evidence="3">
    <location>
        <begin position="1"/>
        <end position="15"/>
    </location>
</feature>
<dbReference type="Gene3D" id="3.40.50.1820">
    <property type="entry name" value="alpha/beta hydrolase"/>
    <property type="match status" value="1"/>
</dbReference>
<evidence type="ECO:0008006" key="6">
    <source>
        <dbReference type="Google" id="ProtNLM"/>
    </source>
</evidence>